<proteinExistence type="predicted"/>
<keyword evidence="2" id="KW-1185">Reference proteome</keyword>
<dbReference type="RefSeq" id="XP_003117555.2">
    <property type="nucleotide sequence ID" value="XM_003117507.2"/>
</dbReference>
<dbReference type="KEGG" id="crq:GCK72_024192"/>
<dbReference type="EMBL" id="DS268407">
    <property type="protein sequence ID" value="EFO82153.1"/>
    <property type="molecule type" value="Genomic_DNA"/>
</dbReference>
<dbReference type="Proteomes" id="UP000008281">
    <property type="component" value="Unassembled WGS sequence"/>
</dbReference>
<organism evidence="2">
    <name type="scientific">Caenorhabditis remanei</name>
    <name type="common">Caenorhabditis vulgaris</name>
    <dbReference type="NCBI Taxonomy" id="31234"/>
    <lineage>
        <taxon>Eukaryota</taxon>
        <taxon>Metazoa</taxon>
        <taxon>Ecdysozoa</taxon>
        <taxon>Nematoda</taxon>
        <taxon>Chromadorea</taxon>
        <taxon>Rhabditida</taxon>
        <taxon>Rhabditina</taxon>
        <taxon>Rhabditomorpha</taxon>
        <taxon>Rhabditoidea</taxon>
        <taxon>Rhabditidae</taxon>
        <taxon>Peloderinae</taxon>
        <taxon>Caenorhabditis</taxon>
    </lineage>
</organism>
<reference evidence="1" key="1">
    <citation type="submission" date="2007-07" db="EMBL/GenBank/DDBJ databases">
        <title>PCAP assembly of the Caenorhabditis remanei genome.</title>
        <authorList>
            <consortium name="The Caenorhabditis remanei Sequencing Consortium"/>
            <person name="Wilson R.K."/>
        </authorList>
    </citation>
    <scope>NUCLEOTIDE SEQUENCE [LARGE SCALE GENOMIC DNA]</scope>
    <source>
        <strain evidence="1">PB4641</strain>
    </source>
</reference>
<sequence>MTAEELPRGNRSNENWNMWEKRPFVVLKNDNILYHEQFIPKNSTFQQEIIKNGILSLQAITGWPPGPERLTEKTKSLWEVRVNNKTRLPAILVPATSYEFMTKEREQAIRQKFLRIASNCDIELNQDDYENFALYECINIRKHQPEERRKAQAPVFPANYPFAEEAKRLVFPVRRFPTGIVMLFPHAPREEKDGLIETMVFEVKNVLAPDRTAPTFVGHEENPIDLLFRMGNISTDQLTAQFYYLAGKIMLNATDRRKNHILDDIRCMAMSSKAIEIGAFRHKIPKDILPQQITFEMLKALYECLLTRINTNNPQIVAWFERLNNQLQPILNGQQLNIPTTIEQMRRLAVLTFNWMRTHKELFYAGSDFCDLSDHPVWIRMEKKFREGTVNSIENFPMAIEQRMKVNGQLITEEHDPKKEELQIKKTKT</sequence>
<gene>
    <name evidence="1" type="ORF">CRE_00348</name>
</gene>
<dbReference type="OrthoDB" id="5816522at2759"/>
<dbReference type="STRING" id="31234.E3LEN3"/>
<accession>E3LEN3</accession>
<evidence type="ECO:0000313" key="1">
    <source>
        <dbReference type="EMBL" id="EFO82153.1"/>
    </source>
</evidence>
<dbReference type="AlphaFoldDB" id="E3LEN3"/>
<dbReference type="GeneID" id="9822080"/>
<name>E3LEN3_CAERE</name>
<dbReference type="eggNOG" id="ENOG502TIQN">
    <property type="taxonomic scope" value="Eukaryota"/>
</dbReference>
<evidence type="ECO:0000313" key="2">
    <source>
        <dbReference type="Proteomes" id="UP000008281"/>
    </source>
</evidence>
<dbReference type="CTD" id="9822080"/>
<protein>
    <submittedName>
        <fullName evidence="1">Uncharacterized protein</fullName>
    </submittedName>
</protein>
<dbReference type="HOGENOM" id="CLU_639738_0_0_1"/>
<dbReference type="OMA" id="YECINIR"/>